<feature type="region of interest" description="Disordered" evidence="4">
    <location>
        <begin position="1"/>
        <end position="20"/>
    </location>
</feature>
<dbReference type="Gene3D" id="1.20.1270.60">
    <property type="entry name" value="Arfaptin homology (AH) domain/BAR domain"/>
    <property type="match status" value="1"/>
</dbReference>
<dbReference type="Gene3D" id="1.10.555.10">
    <property type="entry name" value="Rho GTPase activation protein"/>
    <property type="match status" value="1"/>
</dbReference>
<feature type="region of interest" description="Disordered" evidence="4">
    <location>
        <begin position="810"/>
        <end position="865"/>
    </location>
</feature>
<dbReference type="PANTHER" id="PTHR23176">
    <property type="entry name" value="RHO/RAC/CDC GTPASE-ACTIVATING PROTEIN"/>
    <property type="match status" value="1"/>
</dbReference>
<evidence type="ECO:0000256" key="1">
    <source>
        <dbReference type="ARBA" id="ARBA00022468"/>
    </source>
</evidence>
<dbReference type="GO" id="GO:0005096">
    <property type="term" value="F:GTPase activator activity"/>
    <property type="evidence" value="ECO:0007669"/>
    <property type="project" value="UniProtKB-KW"/>
</dbReference>
<dbReference type="Pfam" id="PF00620">
    <property type="entry name" value="RhoGAP"/>
    <property type="match status" value="1"/>
</dbReference>
<evidence type="ECO:0000256" key="3">
    <source>
        <dbReference type="SAM" id="Coils"/>
    </source>
</evidence>
<comment type="caution">
    <text evidence="7">The sequence shown here is derived from an EMBL/GenBank/DDBJ whole genome shotgun (WGS) entry which is preliminary data.</text>
</comment>
<dbReference type="GO" id="GO:0007165">
    <property type="term" value="P:signal transduction"/>
    <property type="evidence" value="ECO:0007669"/>
    <property type="project" value="InterPro"/>
</dbReference>
<dbReference type="InterPro" id="IPR031160">
    <property type="entry name" value="F_BAR_dom"/>
</dbReference>
<accession>A0A1Y2GU10</accession>
<evidence type="ECO:0000256" key="2">
    <source>
        <dbReference type="PROSITE-ProRule" id="PRU01077"/>
    </source>
</evidence>
<organism evidence="7 8">
    <name type="scientific">Lobosporangium transversale</name>
    <dbReference type="NCBI Taxonomy" id="64571"/>
    <lineage>
        <taxon>Eukaryota</taxon>
        <taxon>Fungi</taxon>
        <taxon>Fungi incertae sedis</taxon>
        <taxon>Mucoromycota</taxon>
        <taxon>Mortierellomycotina</taxon>
        <taxon>Mortierellomycetes</taxon>
        <taxon>Mortierellales</taxon>
        <taxon>Mortierellaceae</taxon>
        <taxon>Lobosporangium</taxon>
    </lineage>
</organism>
<dbReference type="SUPFAM" id="SSF48350">
    <property type="entry name" value="GTPase activation domain, GAP"/>
    <property type="match status" value="1"/>
</dbReference>
<dbReference type="RefSeq" id="XP_021883520.1">
    <property type="nucleotide sequence ID" value="XM_022021901.1"/>
</dbReference>
<dbReference type="SUPFAM" id="SSF103657">
    <property type="entry name" value="BAR/IMD domain-like"/>
    <property type="match status" value="1"/>
</dbReference>
<feature type="compositionally biased region" description="Low complexity" evidence="4">
    <location>
        <begin position="111"/>
        <end position="133"/>
    </location>
</feature>
<feature type="region of interest" description="Disordered" evidence="4">
    <location>
        <begin position="26"/>
        <end position="98"/>
    </location>
</feature>
<feature type="compositionally biased region" description="Basic residues" evidence="4">
    <location>
        <begin position="828"/>
        <end position="852"/>
    </location>
</feature>
<dbReference type="PROSITE" id="PS51741">
    <property type="entry name" value="F_BAR"/>
    <property type="match status" value="1"/>
</dbReference>
<dbReference type="AlphaFoldDB" id="A0A1Y2GU10"/>
<evidence type="ECO:0008006" key="9">
    <source>
        <dbReference type="Google" id="ProtNLM"/>
    </source>
</evidence>
<evidence type="ECO:0000256" key="4">
    <source>
        <dbReference type="SAM" id="MobiDB-lite"/>
    </source>
</evidence>
<dbReference type="Pfam" id="PF00611">
    <property type="entry name" value="FCH"/>
    <property type="match status" value="1"/>
</dbReference>
<feature type="compositionally biased region" description="Low complexity" evidence="4">
    <location>
        <begin position="27"/>
        <end position="38"/>
    </location>
</feature>
<evidence type="ECO:0000259" key="6">
    <source>
        <dbReference type="PROSITE" id="PS51741"/>
    </source>
</evidence>
<dbReference type="InterPro" id="IPR001060">
    <property type="entry name" value="FCH_dom"/>
</dbReference>
<dbReference type="EMBL" id="MCFF01000009">
    <property type="protein sequence ID" value="ORZ23706.1"/>
    <property type="molecule type" value="Genomic_DNA"/>
</dbReference>
<protein>
    <recommendedName>
        <fullName evidence="9">Rho GTPase activation protein</fullName>
    </recommendedName>
</protein>
<keyword evidence="1" id="KW-0343">GTPase activation</keyword>
<proteinExistence type="predicted"/>
<name>A0A1Y2GU10_9FUNG</name>
<dbReference type="SMART" id="SM00055">
    <property type="entry name" value="FCH"/>
    <property type="match status" value="1"/>
</dbReference>
<gene>
    <name evidence="7" type="ORF">BCR41DRAFT_333676</name>
</gene>
<feature type="domain" description="F-BAR" evidence="6">
    <location>
        <begin position="181"/>
        <end position="469"/>
    </location>
</feature>
<sequence length="865" mass="99066">MLSGKSAAERADRRAAKTQSLYIATPTSNSLNNNTLTTGAHSAFLPHNNNSNNINNNNSNSNPNGYSGQQQQQQQQQQPSSPFNFNTTGSSALKSPKKSRPFSMLFLQPQDEQARLQQQQQQQYQSQPQNPQQLNDGFDLDYQQQQQQTINESDEDALVDGQSLSSVVLEYGESDLKDVDSETRKLIEHLTDLDSGLPILLERVKQNLHSCKDMISFLKKRSVMEAEYGTNILKLATGFRDTYRQQAENQAHTKQGSFGDCWIHILEMHERLGNNRLEFSRDLQNLSDELSAIYKETDKSRKQFKEAGSKQERIVQEHEQNLEKAKQKYDSLTEEWERAILQKVGDPAAAKKTMTKGMNIFRQPKTVGQLNKQEEEAKNKATTAHEQYKAQLARTNDARQYYYSNMLPSILKNLKDTIDESDLSLQYYLTRYGYMYEDYMMKDAVILNPINENDMGMRDRINTINRETDLQVFIQAYSAKATPVVRSAAPYQEYLMSAQAQAIINPKPIFGVDLAEQLIRDEADLPEIVVKCTQAIEQFGMDTKGIYRVSGITSATNRLRSAFDRDCSAVDLSTEENCGDINSVASVLKSWFRELPDPLLTRKLYPDFIKAASIEDPDLQLMNLHQVTNQLPDPNYATLKFLMCHLNRVQANSAVNMMGPSNLGLIFGPTLSSGGTDAVNELADMGLQCRIIETLLANYGAIFDFDEEEEVDEATLAQQHQHQDYHHQEYHGADPEEVYSEVHDLHHHHQQQQQQHSHHFNEYEEHHMMNDHELPQQHQHYDEYGLPIHPANIYGDEYAGGDRMVPVAEEDETEAVHNYRSSSQPHDFHHHHHQQRHHPHPHPHHQQHHHSNINKYDRAASSEFE</sequence>
<dbReference type="PANTHER" id="PTHR23176:SF134">
    <property type="entry name" value="RHO-TYPE GTPASE-ACTIVATING PROTEIN"/>
    <property type="match status" value="1"/>
</dbReference>
<feature type="coiled-coil region" evidence="3">
    <location>
        <begin position="269"/>
        <end position="342"/>
    </location>
</feature>
<feature type="domain" description="Rho-GAP" evidence="5">
    <location>
        <begin position="512"/>
        <end position="703"/>
    </location>
</feature>
<dbReference type="FunCoup" id="A0A1Y2GU10">
    <property type="interactions" value="274"/>
</dbReference>
<feature type="compositionally biased region" description="Low complexity" evidence="4">
    <location>
        <begin position="48"/>
        <end position="86"/>
    </location>
</feature>
<dbReference type="GO" id="GO:0005737">
    <property type="term" value="C:cytoplasm"/>
    <property type="evidence" value="ECO:0007669"/>
    <property type="project" value="TreeGrafter"/>
</dbReference>
<dbReference type="InterPro" id="IPR027267">
    <property type="entry name" value="AH/BAR_dom_sf"/>
</dbReference>
<dbReference type="Proteomes" id="UP000193648">
    <property type="component" value="Unassembled WGS sequence"/>
</dbReference>
<feature type="compositionally biased region" description="Basic and acidic residues" evidence="4">
    <location>
        <begin position="855"/>
        <end position="865"/>
    </location>
</feature>
<dbReference type="GeneID" id="33563745"/>
<dbReference type="InterPro" id="IPR000198">
    <property type="entry name" value="RhoGAP_dom"/>
</dbReference>
<evidence type="ECO:0000313" key="7">
    <source>
        <dbReference type="EMBL" id="ORZ23706.1"/>
    </source>
</evidence>
<dbReference type="OrthoDB" id="79452at2759"/>
<dbReference type="PROSITE" id="PS50238">
    <property type="entry name" value="RHOGAP"/>
    <property type="match status" value="1"/>
</dbReference>
<dbReference type="InterPro" id="IPR008936">
    <property type="entry name" value="Rho_GTPase_activation_prot"/>
</dbReference>
<keyword evidence="2 3" id="KW-0175">Coiled coil</keyword>
<dbReference type="STRING" id="64571.A0A1Y2GU10"/>
<evidence type="ECO:0000259" key="5">
    <source>
        <dbReference type="PROSITE" id="PS50238"/>
    </source>
</evidence>
<feature type="region of interest" description="Disordered" evidence="4">
    <location>
        <begin position="111"/>
        <end position="137"/>
    </location>
</feature>
<dbReference type="InterPro" id="IPR050729">
    <property type="entry name" value="Rho-GAP"/>
</dbReference>
<evidence type="ECO:0000313" key="8">
    <source>
        <dbReference type="Proteomes" id="UP000193648"/>
    </source>
</evidence>
<dbReference type="SMART" id="SM00324">
    <property type="entry name" value="RhoGAP"/>
    <property type="match status" value="1"/>
</dbReference>
<reference evidence="7 8" key="1">
    <citation type="submission" date="2016-07" db="EMBL/GenBank/DDBJ databases">
        <title>Pervasive Adenine N6-methylation of Active Genes in Fungi.</title>
        <authorList>
            <consortium name="DOE Joint Genome Institute"/>
            <person name="Mondo S.J."/>
            <person name="Dannebaum R.O."/>
            <person name="Kuo R.C."/>
            <person name="Labutti K."/>
            <person name="Haridas S."/>
            <person name="Kuo A."/>
            <person name="Salamov A."/>
            <person name="Ahrendt S.R."/>
            <person name="Lipzen A."/>
            <person name="Sullivan W."/>
            <person name="Andreopoulos W.B."/>
            <person name="Clum A."/>
            <person name="Lindquist E."/>
            <person name="Daum C."/>
            <person name="Ramamoorthy G.K."/>
            <person name="Gryganskyi A."/>
            <person name="Culley D."/>
            <person name="Magnuson J.K."/>
            <person name="James T.Y."/>
            <person name="O'Malley M.A."/>
            <person name="Stajich J.E."/>
            <person name="Spatafora J.W."/>
            <person name="Visel A."/>
            <person name="Grigoriev I.V."/>
        </authorList>
    </citation>
    <scope>NUCLEOTIDE SEQUENCE [LARGE SCALE GENOMIC DNA]</scope>
    <source>
        <strain evidence="7 8">NRRL 3116</strain>
    </source>
</reference>
<keyword evidence="8" id="KW-1185">Reference proteome</keyword>
<dbReference type="InParanoid" id="A0A1Y2GU10"/>